<sequence>MHVAILIGHFPPGSFGGAEIQAEGWAKRLSDRHRVTVITRRDPADQPEREERDGFTVVRLPVSRVPLWRTFADVAAIEAAVRALRPKPDVLLCFQTFVSGLAGVRAGRALGIPAMVWIRGEAEYRLGDSRVHGFVSPRVWSGASAVLVQSEQNRVDLLHELERHAPGRLAALREKLGVIGNGLDLPEGPLGAGTRVTSVGRLIADKGMDVVIDAARVAGLPLTIAGDGPERAALEARAAGHDVRFAGFVSRAALDGLMRDTSVAVLAARRGEGLPNVLLEAMAYGRPVVATPCAGTRDLLVDGVNGLVIAPDDRVALAAALKRLAADPALAARLGAQARRTAERFAWDAVRPALEAALEKAAGRGSAR</sequence>
<dbReference type="Pfam" id="PF13692">
    <property type="entry name" value="Glyco_trans_1_4"/>
    <property type="match status" value="1"/>
</dbReference>
<dbReference type="PANTHER" id="PTHR45947:SF13">
    <property type="entry name" value="TRANSFERASE"/>
    <property type="match status" value="1"/>
</dbReference>
<dbReference type="EMBL" id="JACRIW010000118">
    <property type="protein sequence ID" value="MBI5171092.1"/>
    <property type="molecule type" value="Genomic_DNA"/>
</dbReference>
<proteinExistence type="predicted"/>
<accession>A0A933SEH8</accession>
<dbReference type="Gene3D" id="3.40.50.2000">
    <property type="entry name" value="Glycogen Phosphorylase B"/>
    <property type="match status" value="2"/>
</dbReference>
<comment type="caution">
    <text evidence="2">The sequence shown here is derived from an EMBL/GenBank/DDBJ whole genome shotgun (WGS) entry which is preliminary data.</text>
</comment>
<evidence type="ECO:0000313" key="3">
    <source>
        <dbReference type="Proteomes" id="UP000696931"/>
    </source>
</evidence>
<dbReference type="Pfam" id="PF13579">
    <property type="entry name" value="Glyco_trans_4_4"/>
    <property type="match status" value="1"/>
</dbReference>
<evidence type="ECO:0000313" key="2">
    <source>
        <dbReference type="EMBL" id="MBI5171092.1"/>
    </source>
</evidence>
<dbReference type="InterPro" id="IPR050194">
    <property type="entry name" value="Glycosyltransferase_grp1"/>
</dbReference>
<organism evidence="2 3">
    <name type="scientific">Eiseniibacteriota bacterium</name>
    <dbReference type="NCBI Taxonomy" id="2212470"/>
    <lineage>
        <taxon>Bacteria</taxon>
        <taxon>Candidatus Eiseniibacteriota</taxon>
    </lineage>
</organism>
<protein>
    <submittedName>
        <fullName evidence="2">Glycosyltransferase family 4 protein</fullName>
    </submittedName>
</protein>
<dbReference type="InterPro" id="IPR028098">
    <property type="entry name" value="Glyco_trans_4-like_N"/>
</dbReference>
<dbReference type="AlphaFoldDB" id="A0A933SEH8"/>
<dbReference type="SUPFAM" id="SSF53756">
    <property type="entry name" value="UDP-Glycosyltransferase/glycogen phosphorylase"/>
    <property type="match status" value="1"/>
</dbReference>
<dbReference type="CDD" id="cd03801">
    <property type="entry name" value="GT4_PimA-like"/>
    <property type="match status" value="1"/>
</dbReference>
<name>A0A933SEH8_UNCEI</name>
<dbReference type="PANTHER" id="PTHR45947">
    <property type="entry name" value="SULFOQUINOVOSYL TRANSFERASE SQD2"/>
    <property type="match status" value="1"/>
</dbReference>
<feature type="domain" description="Glycosyltransferase subfamily 4-like N-terminal" evidence="1">
    <location>
        <begin position="16"/>
        <end position="154"/>
    </location>
</feature>
<gene>
    <name evidence="2" type="ORF">HZA61_16520</name>
</gene>
<dbReference type="Proteomes" id="UP000696931">
    <property type="component" value="Unassembled WGS sequence"/>
</dbReference>
<reference evidence="2" key="1">
    <citation type="submission" date="2020-07" db="EMBL/GenBank/DDBJ databases">
        <title>Huge and variable diversity of episymbiotic CPR bacteria and DPANN archaea in groundwater ecosystems.</title>
        <authorList>
            <person name="He C.Y."/>
            <person name="Keren R."/>
            <person name="Whittaker M."/>
            <person name="Farag I.F."/>
            <person name="Doudna J."/>
            <person name="Cate J.H.D."/>
            <person name="Banfield J.F."/>
        </authorList>
    </citation>
    <scope>NUCLEOTIDE SEQUENCE</scope>
    <source>
        <strain evidence="2">NC_groundwater_1813_Pr3_B-0.1um_71_17</strain>
    </source>
</reference>
<dbReference type="GO" id="GO:0016757">
    <property type="term" value="F:glycosyltransferase activity"/>
    <property type="evidence" value="ECO:0007669"/>
    <property type="project" value="TreeGrafter"/>
</dbReference>
<evidence type="ECO:0000259" key="1">
    <source>
        <dbReference type="Pfam" id="PF13579"/>
    </source>
</evidence>